<evidence type="ECO:0000256" key="10">
    <source>
        <dbReference type="SAM" id="MobiDB-lite"/>
    </source>
</evidence>
<dbReference type="Gene3D" id="3.40.50.300">
    <property type="entry name" value="P-loop containing nucleotide triphosphate hydrolases"/>
    <property type="match status" value="1"/>
</dbReference>
<dbReference type="EMBL" id="CP039352">
    <property type="protein sequence ID" value="QCE04854.1"/>
    <property type="molecule type" value="Genomic_DNA"/>
</dbReference>
<feature type="region of interest" description="Disordered" evidence="10">
    <location>
        <begin position="157"/>
        <end position="181"/>
    </location>
</feature>
<keyword evidence="2" id="KW-0479">Metal-binding</keyword>
<dbReference type="PROSITE" id="PS51194">
    <property type="entry name" value="HELICASE_CTER"/>
    <property type="match status" value="1"/>
</dbReference>
<comment type="similarity">
    <text evidence="1">Belongs to the SNF2/RAD54 helicase family. RAD16 subfamily.</text>
</comment>
<feature type="region of interest" description="Disordered" evidence="10">
    <location>
        <begin position="337"/>
        <end position="385"/>
    </location>
</feature>
<evidence type="ECO:0000259" key="12">
    <source>
        <dbReference type="PROSITE" id="PS51192"/>
    </source>
</evidence>
<dbReference type="CDD" id="cd18008">
    <property type="entry name" value="DEXDc_SHPRH-like"/>
    <property type="match status" value="1"/>
</dbReference>
<feature type="domain" description="RING-type" evidence="11">
    <location>
        <begin position="718"/>
        <end position="757"/>
    </location>
</feature>
<feature type="compositionally biased region" description="Basic residues" evidence="10">
    <location>
        <begin position="476"/>
        <end position="490"/>
    </location>
</feature>
<dbReference type="InterPro" id="IPR027417">
    <property type="entry name" value="P-loop_NTPase"/>
</dbReference>
<dbReference type="InterPro" id="IPR001650">
    <property type="entry name" value="Helicase_C-like"/>
</dbReference>
<evidence type="ECO:0000256" key="3">
    <source>
        <dbReference type="ARBA" id="ARBA00022741"/>
    </source>
</evidence>
<evidence type="ECO:0000256" key="5">
    <source>
        <dbReference type="ARBA" id="ARBA00022801"/>
    </source>
</evidence>
<dbReference type="Gramene" id="Vigun10g013000.1.v1.2">
    <property type="protein sequence ID" value="Vigun10g013000.1.v1.2"/>
    <property type="gene ID" value="Vigun10g013000.v1.2"/>
</dbReference>
<dbReference type="InterPro" id="IPR017907">
    <property type="entry name" value="Znf_RING_CS"/>
</dbReference>
<proteinExistence type="inferred from homology"/>
<gene>
    <name evidence="14" type="ORF">DEO72_LG8g2895</name>
</gene>
<organism evidence="14 15">
    <name type="scientific">Vigna unguiculata</name>
    <name type="common">Cowpea</name>
    <dbReference type="NCBI Taxonomy" id="3917"/>
    <lineage>
        <taxon>Eukaryota</taxon>
        <taxon>Viridiplantae</taxon>
        <taxon>Streptophyta</taxon>
        <taxon>Embryophyta</taxon>
        <taxon>Tracheophyta</taxon>
        <taxon>Spermatophyta</taxon>
        <taxon>Magnoliopsida</taxon>
        <taxon>eudicotyledons</taxon>
        <taxon>Gunneridae</taxon>
        <taxon>Pentapetalae</taxon>
        <taxon>rosids</taxon>
        <taxon>fabids</taxon>
        <taxon>Fabales</taxon>
        <taxon>Fabaceae</taxon>
        <taxon>Papilionoideae</taxon>
        <taxon>50 kb inversion clade</taxon>
        <taxon>NPAAA clade</taxon>
        <taxon>indigoferoid/millettioid clade</taxon>
        <taxon>Phaseoleae</taxon>
        <taxon>Vigna</taxon>
    </lineage>
</organism>
<evidence type="ECO:0000256" key="7">
    <source>
        <dbReference type="ARBA" id="ARBA00022833"/>
    </source>
</evidence>
<evidence type="ECO:0000259" key="11">
    <source>
        <dbReference type="PROSITE" id="PS50089"/>
    </source>
</evidence>
<dbReference type="CDD" id="cd18793">
    <property type="entry name" value="SF2_C_SNF"/>
    <property type="match status" value="1"/>
</dbReference>
<feature type="domain" description="Helicase ATP-binding" evidence="12">
    <location>
        <begin position="290"/>
        <end position="564"/>
    </location>
</feature>
<feature type="domain" description="Helicase C-terminal" evidence="13">
    <location>
        <begin position="854"/>
        <end position="1020"/>
    </location>
</feature>
<dbReference type="Pfam" id="PF00176">
    <property type="entry name" value="SNF2-rel_dom"/>
    <property type="match status" value="1"/>
</dbReference>
<keyword evidence="7" id="KW-0862">Zinc</keyword>
<dbReference type="AlphaFoldDB" id="A0A4D6MVT2"/>
<dbReference type="Proteomes" id="UP000501690">
    <property type="component" value="Linkage Group LG8"/>
</dbReference>
<keyword evidence="6" id="KW-0347">Helicase</keyword>
<dbReference type="InterPro" id="IPR049730">
    <property type="entry name" value="SNF2/RAD54-like_C"/>
</dbReference>
<dbReference type="PANTHER" id="PTHR45626">
    <property type="entry name" value="TRANSCRIPTION TERMINATION FACTOR 2-RELATED"/>
    <property type="match status" value="1"/>
</dbReference>
<dbReference type="Pfam" id="PF00097">
    <property type="entry name" value="zf-C3HC4"/>
    <property type="match status" value="1"/>
</dbReference>
<feature type="compositionally biased region" description="Acidic residues" evidence="10">
    <location>
        <begin position="11"/>
        <end position="20"/>
    </location>
</feature>
<dbReference type="Gene3D" id="3.30.40.10">
    <property type="entry name" value="Zinc/RING finger domain, C3HC4 (zinc finger)"/>
    <property type="match status" value="1"/>
</dbReference>
<dbReference type="InterPro" id="IPR038718">
    <property type="entry name" value="SNF2-like_sf"/>
</dbReference>
<protein>
    <submittedName>
        <fullName evidence="14">DNA repair protein RAD16</fullName>
    </submittedName>
</protein>
<dbReference type="InterPro" id="IPR018957">
    <property type="entry name" value="Znf_C3HC4_RING-type"/>
</dbReference>
<feature type="compositionally biased region" description="Low complexity" evidence="10">
    <location>
        <begin position="46"/>
        <end position="65"/>
    </location>
</feature>
<evidence type="ECO:0000256" key="8">
    <source>
        <dbReference type="ARBA" id="ARBA00022840"/>
    </source>
</evidence>
<feature type="region of interest" description="Disordered" evidence="10">
    <location>
        <begin position="9"/>
        <end position="77"/>
    </location>
</feature>
<keyword evidence="5" id="KW-0378">Hydrolase</keyword>
<dbReference type="Pfam" id="PF00271">
    <property type="entry name" value="Helicase_C"/>
    <property type="match status" value="1"/>
</dbReference>
<evidence type="ECO:0000256" key="6">
    <source>
        <dbReference type="ARBA" id="ARBA00022806"/>
    </source>
</evidence>
<dbReference type="GO" id="GO:0016787">
    <property type="term" value="F:hydrolase activity"/>
    <property type="evidence" value="ECO:0007669"/>
    <property type="project" value="UniProtKB-KW"/>
</dbReference>
<sequence length="1025" mass="113733">MDECIYIISSSDDDDDELEEIDVRKRTLPEWATTTERSSDYGRRGNSSTGANSSNLSSSSVYNHSQTKPLTLPVSSSNALNHRIARRDEPSYHAQNGNTGQQQTVNSRISKSHSADYEKMSSQQAFKRTLPSTLQPSATRALPSPLFASDIRLSNLKDSTDNSHLHDTYKNRRPGVGSSISGDRGYIHDSFFRGGDEGHLLYQNGGNRILPPSLVLGKAITPHFAISSESAYRSGIGDERSAENDERLIYEAALQDISQPKTEYDLPSGVLSVSLLRHQKIALAWMLQRETKSLHCLGGILADDQGLGKTVSMISLILALRSLQSKSKTDDVRNHKTEALNLDDDDDNGGINVEKHKNSVEANDLFPSREPSSSTQAPGRKRPAAGTLVVCPASVMRQWARELDEKVGDEKLSVLVYHGGSRTKSHVELAKFDVVLTTYSIVTNEVPKLPLVEDDDIEDKNGERFGLSPEFSVRKRKKPFNGNKKGKKGRKGIDSSSECGSGPLARVGWFRVILDEAQTIKNHRTQVARACCSLRAKRRWCLSGTPIQNTIDDLYSYFRFLKYDPYAAYKSFYNTIKVPISRNSEQGYKKLQAVLRAIMLRRTKGTLLDGKPIVNLPPKTIDLNKVDFSVEERAFYTKLESDSRIKFKAYAAAGTVNQNYANILLMLLRLRQACDHPRLVKDIDSDPVGKDSVEMAKTLPRELLINLFNCLDATFTICHVCNDTPDRAVITMCGHVFCYECVQEYLSGDDNTCPAVNCKETIGDDLVFSKVTLRSCISDDGGTSSSSNSHLSDYTQVQRDDYISSKIQAVLDVLQSNCNVKISNSDLPNSGCCRDSPSSSSVDLDVDDSDSEVKIAKHTKKGSESTTEGSIKAIVFSQWTSMLDLVESSLCQFGILYRRLDGRMTLGARDKAVRDFNTEPEITVMLMSLKAGNLGLNMVAACHVILLDLWWNPTTEDQAIDRAHRIGQTRPVTVTRITIKDTVEDRILSLQDEKRKMVASAFGEDHAGGSGTRLTVDDLKYLFMV</sequence>
<dbReference type="InterPro" id="IPR014001">
    <property type="entry name" value="Helicase_ATP-bd"/>
</dbReference>
<keyword evidence="15" id="KW-1185">Reference proteome</keyword>
<feature type="compositionally biased region" description="Basic and acidic residues" evidence="10">
    <location>
        <begin position="158"/>
        <end position="170"/>
    </location>
</feature>
<dbReference type="PANTHER" id="PTHR45626:SF24">
    <property type="entry name" value="HELICASE-LIKE TRANSCRIPTION FACTOR CHR28-RELATED"/>
    <property type="match status" value="1"/>
</dbReference>
<feature type="compositionally biased region" description="Low complexity" evidence="10">
    <location>
        <begin position="95"/>
        <end position="104"/>
    </location>
</feature>
<dbReference type="Gene3D" id="3.40.50.10810">
    <property type="entry name" value="Tandem AAA-ATPase domain"/>
    <property type="match status" value="3"/>
</dbReference>
<evidence type="ECO:0000256" key="4">
    <source>
        <dbReference type="ARBA" id="ARBA00022771"/>
    </source>
</evidence>
<dbReference type="GO" id="GO:0008270">
    <property type="term" value="F:zinc ion binding"/>
    <property type="evidence" value="ECO:0007669"/>
    <property type="project" value="UniProtKB-KW"/>
</dbReference>
<feature type="region of interest" description="Disordered" evidence="10">
    <location>
        <begin position="476"/>
        <end position="499"/>
    </location>
</feature>
<dbReference type="SMART" id="SM00487">
    <property type="entry name" value="DEXDc"/>
    <property type="match status" value="1"/>
</dbReference>
<dbReference type="PROSITE" id="PS00518">
    <property type="entry name" value="ZF_RING_1"/>
    <property type="match status" value="1"/>
</dbReference>
<dbReference type="InterPro" id="IPR001841">
    <property type="entry name" value="Znf_RING"/>
</dbReference>
<dbReference type="OrthoDB" id="448448at2759"/>
<dbReference type="GO" id="GO:0004386">
    <property type="term" value="F:helicase activity"/>
    <property type="evidence" value="ECO:0007669"/>
    <property type="project" value="UniProtKB-KW"/>
</dbReference>
<feature type="region of interest" description="Disordered" evidence="10">
    <location>
        <begin position="827"/>
        <end position="846"/>
    </location>
</feature>
<evidence type="ECO:0000256" key="9">
    <source>
        <dbReference type="PROSITE-ProRule" id="PRU00175"/>
    </source>
</evidence>
<evidence type="ECO:0000256" key="1">
    <source>
        <dbReference type="ARBA" id="ARBA00008438"/>
    </source>
</evidence>
<keyword evidence="8" id="KW-0067">ATP-binding</keyword>
<dbReference type="SUPFAM" id="SSF57850">
    <property type="entry name" value="RING/U-box"/>
    <property type="match status" value="1"/>
</dbReference>
<dbReference type="GO" id="GO:0006281">
    <property type="term" value="P:DNA repair"/>
    <property type="evidence" value="ECO:0007669"/>
    <property type="project" value="TreeGrafter"/>
</dbReference>
<dbReference type="GO" id="GO:0008094">
    <property type="term" value="F:ATP-dependent activity, acting on DNA"/>
    <property type="evidence" value="ECO:0007669"/>
    <property type="project" value="TreeGrafter"/>
</dbReference>
<dbReference type="InterPro" id="IPR013083">
    <property type="entry name" value="Znf_RING/FYVE/PHD"/>
</dbReference>
<keyword evidence="4 9" id="KW-0863">Zinc-finger</keyword>
<accession>A0A4D6MVT2</accession>
<keyword evidence="3" id="KW-0547">Nucleotide-binding</keyword>
<feature type="region of interest" description="Disordered" evidence="10">
    <location>
        <begin position="89"/>
        <end position="124"/>
    </location>
</feature>
<evidence type="ECO:0000259" key="13">
    <source>
        <dbReference type="PROSITE" id="PS51194"/>
    </source>
</evidence>
<name>A0A4D6MVT2_VIGUN</name>
<dbReference type="PROSITE" id="PS50089">
    <property type="entry name" value="ZF_RING_2"/>
    <property type="match status" value="1"/>
</dbReference>
<dbReference type="SUPFAM" id="SSF52540">
    <property type="entry name" value="P-loop containing nucleoside triphosphate hydrolases"/>
    <property type="match status" value="2"/>
</dbReference>
<feature type="compositionally biased region" description="Polar residues" evidence="10">
    <location>
        <begin position="66"/>
        <end position="77"/>
    </location>
</feature>
<dbReference type="FunFam" id="3.40.50.10810:FF:000068">
    <property type="entry name" value="SNF2 domain-containing protein / helicase domain-containing protein / zinc finger protein-like protein"/>
    <property type="match status" value="1"/>
</dbReference>
<evidence type="ECO:0000313" key="14">
    <source>
        <dbReference type="EMBL" id="QCE04854.1"/>
    </source>
</evidence>
<evidence type="ECO:0000256" key="2">
    <source>
        <dbReference type="ARBA" id="ARBA00022723"/>
    </source>
</evidence>
<dbReference type="SMART" id="SM00184">
    <property type="entry name" value="RING"/>
    <property type="match status" value="1"/>
</dbReference>
<dbReference type="InterPro" id="IPR000330">
    <property type="entry name" value="SNF2_N"/>
</dbReference>
<dbReference type="SMART" id="SM00490">
    <property type="entry name" value="HELICc"/>
    <property type="match status" value="1"/>
</dbReference>
<dbReference type="PROSITE" id="PS51192">
    <property type="entry name" value="HELICASE_ATP_BIND_1"/>
    <property type="match status" value="1"/>
</dbReference>
<dbReference type="GO" id="GO:0005524">
    <property type="term" value="F:ATP binding"/>
    <property type="evidence" value="ECO:0007669"/>
    <property type="project" value="UniProtKB-KW"/>
</dbReference>
<evidence type="ECO:0000313" key="15">
    <source>
        <dbReference type="Proteomes" id="UP000501690"/>
    </source>
</evidence>
<dbReference type="GO" id="GO:0005634">
    <property type="term" value="C:nucleus"/>
    <property type="evidence" value="ECO:0007669"/>
    <property type="project" value="TreeGrafter"/>
</dbReference>
<dbReference type="InterPro" id="IPR050628">
    <property type="entry name" value="SNF2_RAD54_helicase_TF"/>
</dbReference>
<reference evidence="14 15" key="1">
    <citation type="submission" date="2019-04" db="EMBL/GenBank/DDBJ databases">
        <title>An improved genome assembly and genetic linkage map for asparagus bean, Vigna unguiculata ssp. sesquipedialis.</title>
        <authorList>
            <person name="Xia Q."/>
            <person name="Zhang R."/>
            <person name="Dong Y."/>
        </authorList>
    </citation>
    <scope>NUCLEOTIDE SEQUENCE [LARGE SCALE GENOMIC DNA]</scope>
    <source>
        <tissue evidence="14">Leaf</tissue>
    </source>
</reference>